<dbReference type="AlphaFoldDB" id="A0A059CG91"/>
<gene>
    <name evidence="5" type="ORF">EUGRSUZ_D01637</name>
</gene>
<feature type="domain" description="Chalcone/stilbene synthase C-terminal" evidence="4">
    <location>
        <begin position="197"/>
        <end position="259"/>
    </location>
</feature>
<dbReference type="SUPFAM" id="SSF53901">
    <property type="entry name" value="Thiolase-like"/>
    <property type="match status" value="2"/>
</dbReference>
<organism evidence="5">
    <name type="scientific">Eucalyptus grandis</name>
    <name type="common">Flooded gum</name>
    <dbReference type="NCBI Taxonomy" id="71139"/>
    <lineage>
        <taxon>Eukaryota</taxon>
        <taxon>Viridiplantae</taxon>
        <taxon>Streptophyta</taxon>
        <taxon>Embryophyta</taxon>
        <taxon>Tracheophyta</taxon>
        <taxon>Spermatophyta</taxon>
        <taxon>Magnoliopsida</taxon>
        <taxon>eudicotyledons</taxon>
        <taxon>Gunneridae</taxon>
        <taxon>Pentapetalae</taxon>
        <taxon>rosids</taxon>
        <taxon>malvids</taxon>
        <taxon>Myrtales</taxon>
        <taxon>Myrtaceae</taxon>
        <taxon>Myrtoideae</taxon>
        <taxon>Eucalypteae</taxon>
        <taxon>Eucalyptus</taxon>
    </lineage>
</organism>
<reference evidence="5" key="1">
    <citation type="submission" date="2013-07" db="EMBL/GenBank/DDBJ databases">
        <title>The genome of Eucalyptus grandis.</title>
        <authorList>
            <person name="Schmutz J."/>
            <person name="Hayes R."/>
            <person name="Myburg A."/>
            <person name="Tuskan G."/>
            <person name="Grattapaglia D."/>
            <person name="Rokhsar D.S."/>
        </authorList>
    </citation>
    <scope>NUCLEOTIDE SEQUENCE</scope>
    <source>
        <tissue evidence="5">Leaf extractions</tissue>
    </source>
</reference>
<dbReference type="InterPro" id="IPR011141">
    <property type="entry name" value="Polyketide_synthase_type-III"/>
</dbReference>
<evidence type="ECO:0000259" key="4">
    <source>
        <dbReference type="Pfam" id="PF02797"/>
    </source>
</evidence>
<evidence type="ECO:0000256" key="1">
    <source>
        <dbReference type="ARBA" id="ARBA00005531"/>
    </source>
</evidence>
<feature type="domain" description="Chalcone/stilbene synthase N-terminal" evidence="3">
    <location>
        <begin position="5"/>
        <end position="152"/>
    </location>
</feature>
<dbReference type="PANTHER" id="PTHR11877:SF80">
    <property type="entry name" value="CHALCONE SYNTHASE 1"/>
    <property type="match status" value="1"/>
</dbReference>
<dbReference type="InterPro" id="IPR001099">
    <property type="entry name" value="Chalcone/stilbene_synt_N"/>
</dbReference>
<dbReference type="InParanoid" id="A0A059CG91"/>
<dbReference type="Gene3D" id="3.40.47.10">
    <property type="match status" value="2"/>
</dbReference>
<dbReference type="Pfam" id="PF00195">
    <property type="entry name" value="Chal_sti_synt_N"/>
    <property type="match status" value="1"/>
</dbReference>
<comment type="similarity">
    <text evidence="1 2">Belongs to the thiolase-like superfamily. Chalcone/stilbene synthases family.</text>
</comment>
<dbReference type="InterPro" id="IPR012328">
    <property type="entry name" value="Chalcone/stilbene_synt_C"/>
</dbReference>
<evidence type="ECO:0000313" key="5">
    <source>
        <dbReference type="EMBL" id="KCW77279.1"/>
    </source>
</evidence>
<proteinExistence type="inferred from homology"/>
<evidence type="ECO:0008006" key="6">
    <source>
        <dbReference type="Google" id="ProtNLM"/>
    </source>
</evidence>
<evidence type="ECO:0000259" key="3">
    <source>
        <dbReference type="Pfam" id="PF00195"/>
    </source>
</evidence>
<dbReference type="GO" id="GO:0016747">
    <property type="term" value="F:acyltransferase activity, transferring groups other than amino-acyl groups"/>
    <property type="evidence" value="ECO:0007669"/>
    <property type="project" value="InterPro"/>
</dbReference>
<name>A0A059CG91_EUCGR</name>
<dbReference type="InterPro" id="IPR016039">
    <property type="entry name" value="Thiolase-like"/>
</dbReference>
<dbReference type="PANTHER" id="PTHR11877">
    <property type="entry name" value="HYDROXYMETHYLGLUTARYL-COA SYNTHASE"/>
    <property type="match status" value="1"/>
</dbReference>
<dbReference type="Pfam" id="PF02797">
    <property type="entry name" value="Chal_sti_synt_C"/>
    <property type="match status" value="1"/>
</dbReference>
<sequence>MGAIEKIRENQRAKGPATILAIGMANPTNCVYQVKYPDYYFCMTKSEHMTALKQKFIRICDKSMIHKRYMHLTEELMEKHPEICSYDTPSLNPRQHIIIDTIPKLGEEAALKSKMTHIIFCSTSGVDMPSADYQLMRLLGLSPSVKRVMLYSENNAGPSTENLPNLVGQAIFGDGAAALIIKSDLEIPAEQSIFQLGAIEGQLRDVGLTFGLSDRIPHLITSNIKKSLKEAFDSLSIVPHPGGPAILNQIKAKLGLKKEGPEP</sequence>
<dbReference type="EMBL" id="KK198756">
    <property type="protein sequence ID" value="KCW77279.1"/>
    <property type="molecule type" value="Genomic_DNA"/>
</dbReference>
<protein>
    <recommendedName>
        <fullName evidence="6">Chalcone/stilbene synthase N-terminal domain-containing protein</fullName>
    </recommendedName>
</protein>
<keyword evidence="2" id="KW-0012">Acyltransferase</keyword>
<dbReference type="FunFam" id="3.40.47.10:FF:000025">
    <property type="entry name" value="Chalcone synthase 2"/>
    <property type="match status" value="1"/>
</dbReference>
<evidence type="ECO:0000256" key="2">
    <source>
        <dbReference type="RuleBase" id="RU003633"/>
    </source>
</evidence>
<keyword evidence="2" id="KW-0808">Transferase</keyword>
<accession>A0A059CG91</accession>
<dbReference type="Gramene" id="KCW77279">
    <property type="protein sequence ID" value="KCW77279"/>
    <property type="gene ID" value="EUGRSUZ_D01637"/>
</dbReference>